<reference evidence="1 2" key="1">
    <citation type="submission" date="2017-11" db="EMBL/GenBank/DDBJ databases">
        <title>Bradyrhizobium forestalis sp. nov., an efficient nitrogen-fixing bacterium isolated from nodules of forest legume species in the Amazon.</title>
        <authorList>
            <person name="Costa E.M."/>
            <person name="Guimaraes A."/>
            <person name="Carvalho T.S."/>
            <person name="Rodrigues T.L."/>
            <person name="Ribeiro P.R.A."/>
            <person name="Lebbe L."/>
            <person name="Willems A."/>
            <person name="Moreira F.M.S."/>
        </authorList>
    </citation>
    <scope>NUCLEOTIDE SEQUENCE [LARGE SCALE GENOMIC DNA]</scope>
    <source>
        <strain evidence="1 2">INPA54B</strain>
    </source>
</reference>
<gene>
    <name evidence="1" type="ORF">CVM73_22090</name>
</gene>
<dbReference type="OrthoDB" id="3637315at2"/>
<sequence length="209" mass="23989">METGFRYRDALRLLFILHMGARTPEPTEAPPGVIGIFEGEKRLMAIDFWVRYPDYLADQLLNAYEKSKDANLISEIQKIFDRDEPDVRTIKVLRWRYGAFDRIEDALAILSARNLVKPMKKSIPTGIQHDFLIYQRAAGFLRDAVQEQPTIKWYEDRTHLALSVAGDKSGSALKDMQYAVPEYDGTQWSAEIPGIKDRVLRRLKDLTGA</sequence>
<dbReference type="AlphaFoldDB" id="A0A2M8R5S0"/>
<name>A0A2M8R5S0_9BRAD</name>
<accession>A0A2M8R5S0</accession>
<proteinExistence type="predicted"/>
<organism evidence="1 2">
    <name type="scientific">Bradyrhizobium forestalis</name>
    <dbReference type="NCBI Taxonomy" id="1419263"/>
    <lineage>
        <taxon>Bacteria</taxon>
        <taxon>Pseudomonadati</taxon>
        <taxon>Pseudomonadota</taxon>
        <taxon>Alphaproteobacteria</taxon>
        <taxon>Hyphomicrobiales</taxon>
        <taxon>Nitrobacteraceae</taxon>
        <taxon>Bradyrhizobium</taxon>
    </lineage>
</organism>
<keyword evidence="2" id="KW-1185">Reference proteome</keyword>
<dbReference type="RefSeq" id="WP_100234043.1">
    <property type="nucleotide sequence ID" value="NZ_PGVG01000019.1"/>
</dbReference>
<protein>
    <submittedName>
        <fullName evidence="1">Uncharacterized protein</fullName>
    </submittedName>
</protein>
<comment type="caution">
    <text evidence="1">The sequence shown here is derived from an EMBL/GenBank/DDBJ whole genome shotgun (WGS) entry which is preliminary data.</text>
</comment>
<evidence type="ECO:0000313" key="1">
    <source>
        <dbReference type="EMBL" id="PJG53161.1"/>
    </source>
</evidence>
<evidence type="ECO:0000313" key="2">
    <source>
        <dbReference type="Proteomes" id="UP000231194"/>
    </source>
</evidence>
<dbReference type="Proteomes" id="UP000231194">
    <property type="component" value="Unassembled WGS sequence"/>
</dbReference>
<dbReference type="EMBL" id="PGVG01000019">
    <property type="protein sequence ID" value="PJG53161.1"/>
    <property type="molecule type" value="Genomic_DNA"/>
</dbReference>